<dbReference type="Proteomes" id="UP000294513">
    <property type="component" value="Unassembled WGS sequence"/>
</dbReference>
<evidence type="ECO:0000256" key="1">
    <source>
        <dbReference type="ARBA" id="ARBA00008799"/>
    </source>
</evidence>
<dbReference type="GO" id="GO:0005992">
    <property type="term" value="P:trehalose biosynthetic process"/>
    <property type="evidence" value="ECO:0007669"/>
    <property type="project" value="InterPro"/>
</dbReference>
<reference evidence="2 3" key="1">
    <citation type="submission" date="2019-03" db="EMBL/GenBank/DDBJ databases">
        <title>Draft genome sequences of novel Actinobacteria.</title>
        <authorList>
            <person name="Sahin N."/>
            <person name="Ay H."/>
            <person name="Saygin H."/>
        </authorList>
    </citation>
    <scope>NUCLEOTIDE SEQUENCE [LARGE SCALE GENOMIC DNA]</scope>
    <source>
        <strain evidence="2 3">H3C3</strain>
    </source>
</reference>
<comment type="caution">
    <text evidence="2">The sequence shown here is derived from an EMBL/GenBank/DDBJ whole genome shotgun (WGS) entry which is preliminary data.</text>
</comment>
<dbReference type="AlphaFoldDB" id="A0A4R5CEK1"/>
<dbReference type="InterPro" id="IPR001830">
    <property type="entry name" value="Glyco_trans_20"/>
</dbReference>
<dbReference type="RefSeq" id="WP_131889008.1">
    <property type="nucleotide sequence ID" value="NZ_SMKU01000004.1"/>
</dbReference>
<organism evidence="2 3">
    <name type="scientific">Actinomadura rubrisoli</name>
    <dbReference type="NCBI Taxonomy" id="2530368"/>
    <lineage>
        <taxon>Bacteria</taxon>
        <taxon>Bacillati</taxon>
        <taxon>Actinomycetota</taxon>
        <taxon>Actinomycetes</taxon>
        <taxon>Streptosporangiales</taxon>
        <taxon>Thermomonosporaceae</taxon>
        <taxon>Actinomadura</taxon>
    </lineage>
</organism>
<gene>
    <name evidence="2" type="ORF">E1298_02065</name>
</gene>
<evidence type="ECO:0000313" key="2">
    <source>
        <dbReference type="EMBL" id="TDD96790.1"/>
    </source>
</evidence>
<dbReference type="SUPFAM" id="SSF53756">
    <property type="entry name" value="UDP-Glycosyltransferase/glycogen phosphorylase"/>
    <property type="match status" value="1"/>
</dbReference>
<evidence type="ECO:0000313" key="3">
    <source>
        <dbReference type="Proteomes" id="UP000294513"/>
    </source>
</evidence>
<dbReference type="PANTHER" id="PTHR10788:SF106">
    <property type="entry name" value="BCDNA.GH08860"/>
    <property type="match status" value="1"/>
</dbReference>
<dbReference type="GO" id="GO:0003825">
    <property type="term" value="F:alpha,alpha-trehalose-phosphate synthase (UDP-forming) activity"/>
    <property type="evidence" value="ECO:0007669"/>
    <property type="project" value="TreeGrafter"/>
</dbReference>
<name>A0A4R5CEK1_9ACTN</name>
<dbReference type="PANTHER" id="PTHR10788">
    <property type="entry name" value="TREHALOSE-6-PHOSPHATE SYNTHASE"/>
    <property type="match status" value="1"/>
</dbReference>
<keyword evidence="3" id="KW-1185">Reference proteome</keyword>
<dbReference type="Pfam" id="PF00982">
    <property type="entry name" value="Glyco_transf_20"/>
    <property type="match status" value="1"/>
</dbReference>
<dbReference type="EMBL" id="SMKU01000004">
    <property type="protein sequence ID" value="TDD96790.1"/>
    <property type="molecule type" value="Genomic_DNA"/>
</dbReference>
<protein>
    <submittedName>
        <fullName evidence="2">Trehalose-6-phosphate synthase</fullName>
    </submittedName>
</protein>
<accession>A0A4R5CEK1</accession>
<dbReference type="OrthoDB" id="9761633at2"/>
<dbReference type="Gene3D" id="3.40.50.2000">
    <property type="entry name" value="Glycogen Phosphorylase B"/>
    <property type="match status" value="2"/>
</dbReference>
<sequence>MGASLVVASNRGPVQFTGDSDETAVPRRGGGGLVTAIGPALADGGGVWIAASMSDADRRVAASRPMLTVVLPEGRIRLRLLSPAQEVYDAFYNEIGNRVLWPLNHCLFDLARGPAFDGAFRAAWKHFRTVNEGYAAACADAAATNAEVFVHDYHLALAPSALRRSRPDLKIAHYTHCPWPDPHYFAVLPTGRELIEGMLGADLLGFEVPRWAANFLRCCAALGHQVDSAAVLAPDGRRVQVRSYPLGVDATQLRRAAAAPAVAAGRRRLSSMSGDAVVVVRVDRLEPSKNILRGLRAFQELLTRRPELRGRIVHWVLAYESRQQVPEYQRYAGDLHSAVAEINARFGDSRWTPVRLATDDDYPRSLAALSLADMIVVNPLWDGQNMVAKEGPVINEKDAPLLLSRNAGAADDLAAGALMVNPFDTAELADAMAAALDMTAEERAERAALVREAAVRAPPREWFGQQRRDLAEAAGLQASTVHR</sequence>
<comment type="similarity">
    <text evidence="1">Belongs to the glycosyltransferase 20 family.</text>
</comment>
<proteinExistence type="inferred from homology"/>